<keyword evidence="2" id="KW-0472">Membrane</keyword>
<dbReference type="AlphaFoldDB" id="A0A6C0IJP7"/>
<feature type="compositionally biased region" description="Basic and acidic residues" evidence="1">
    <location>
        <begin position="96"/>
        <end position="109"/>
    </location>
</feature>
<feature type="transmembrane region" description="Helical" evidence="2">
    <location>
        <begin position="7"/>
        <end position="28"/>
    </location>
</feature>
<proteinExistence type="predicted"/>
<evidence type="ECO:0000256" key="2">
    <source>
        <dbReference type="SAM" id="Phobius"/>
    </source>
</evidence>
<evidence type="ECO:0000313" key="3">
    <source>
        <dbReference type="EMBL" id="QHT93039.1"/>
    </source>
</evidence>
<name>A0A6C0IJP7_9ZZZZ</name>
<keyword evidence="2" id="KW-0812">Transmembrane</keyword>
<feature type="transmembrane region" description="Helical" evidence="2">
    <location>
        <begin position="48"/>
        <end position="71"/>
    </location>
</feature>
<feature type="region of interest" description="Disordered" evidence="1">
    <location>
        <begin position="83"/>
        <end position="109"/>
    </location>
</feature>
<keyword evidence="2" id="KW-1133">Transmembrane helix</keyword>
<evidence type="ECO:0000256" key="1">
    <source>
        <dbReference type="SAM" id="MobiDB-lite"/>
    </source>
</evidence>
<reference evidence="3" key="1">
    <citation type="journal article" date="2020" name="Nature">
        <title>Giant virus diversity and host interactions through global metagenomics.</title>
        <authorList>
            <person name="Schulz F."/>
            <person name="Roux S."/>
            <person name="Paez-Espino D."/>
            <person name="Jungbluth S."/>
            <person name="Walsh D.A."/>
            <person name="Denef V.J."/>
            <person name="McMahon K.D."/>
            <person name="Konstantinidis K.T."/>
            <person name="Eloe-Fadrosh E.A."/>
            <person name="Kyrpides N.C."/>
            <person name="Woyke T."/>
        </authorList>
    </citation>
    <scope>NUCLEOTIDE SEQUENCE</scope>
    <source>
        <strain evidence="3">GVMAG-M-3300023210-19</strain>
    </source>
</reference>
<sequence length="150" mass="16792">MMKLPKMFNSLTQVELIALVVFVMYIVFPVENPGFVSNMVDSPLGMVGVLAVTLYLFFNANPLVAILYVFVAYELLRRSSKQTGKAAIQEHTPSQVKKDQKMQKMNPEKKDTLEEEIVEQMAPIGHSDPVIFTETAFKPVAEDVGTASMY</sequence>
<organism evidence="3">
    <name type="scientific">viral metagenome</name>
    <dbReference type="NCBI Taxonomy" id="1070528"/>
    <lineage>
        <taxon>unclassified sequences</taxon>
        <taxon>metagenomes</taxon>
        <taxon>organismal metagenomes</taxon>
    </lineage>
</organism>
<dbReference type="EMBL" id="MN740199">
    <property type="protein sequence ID" value="QHT93039.1"/>
    <property type="molecule type" value="Genomic_DNA"/>
</dbReference>
<accession>A0A6C0IJP7</accession>
<protein>
    <submittedName>
        <fullName evidence="3">Uncharacterized protein</fullName>
    </submittedName>
</protein>